<keyword evidence="3 10" id="KW-0813">Transport</keyword>
<feature type="region of interest" description="Disordered" evidence="11">
    <location>
        <begin position="189"/>
        <end position="212"/>
    </location>
</feature>
<keyword evidence="6" id="KW-0809">Transit peptide</keyword>
<dbReference type="Proteomes" id="UP000620104">
    <property type="component" value="Unassembled WGS sequence"/>
</dbReference>
<feature type="transmembrane region" description="Helical" evidence="10">
    <location>
        <begin position="368"/>
        <end position="386"/>
    </location>
</feature>
<name>A0A8H3TPG4_9TREE</name>
<evidence type="ECO:0000256" key="9">
    <source>
        <dbReference type="ARBA" id="ARBA00023136"/>
    </source>
</evidence>
<comment type="subcellular location">
    <subcellularLocation>
        <location evidence="1">Membrane</location>
        <topology evidence="1">Multi-pass membrane protein</topology>
    </subcellularLocation>
    <subcellularLocation>
        <location evidence="10">Mitochondrion inner membrane</location>
        <topology evidence="10">Multi-pass membrane protein</topology>
    </subcellularLocation>
</comment>
<keyword evidence="9 10" id="KW-0472">Membrane</keyword>
<dbReference type="GO" id="GO:0005743">
    <property type="term" value="C:mitochondrial inner membrane"/>
    <property type="evidence" value="ECO:0007669"/>
    <property type="project" value="UniProtKB-SubCell"/>
</dbReference>
<dbReference type="GO" id="GO:0015095">
    <property type="term" value="F:magnesium ion transmembrane transporter activity"/>
    <property type="evidence" value="ECO:0007669"/>
    <property type="project" value="TreeGrafter"/>
</dbReference>
<sequence>MSTVIYRHLLVAARTNHPAQQIPCLTGFISARRFAASAKIGSVAGAAAKQREDAEEDDRWHAAYLQSLMSKAGELRVRVTTIDACGNLRAESGIYRKMDLCKQHDVDPRDLRKLDSLQPNLVPTILSRRSAIIINMLHVRALIKADTVILFDAAPALFNVSSDNSDQSNRVNRLKSRLQWHIQGNLKALRREEKNSKNSSRDESSTHNSGLLQTKNLSYEHRALESILISVANALEEELTYTRHIMSELLNDLEDHIDRENLKRLLHYARRLAGFQSRVKYVLSSIGEVLENDEDLSGMYLSAKQMNEPRSIHDHEELELLLESFAKQVEEIMGEVDTIAANTQSTQEIAELMLDYNRNTLIAMELKVSIATLGIGLAALTSGIFGMNLVSHLEDHQYAFFVVAGSAAVTAAGVTYVGLRRLGQMRKMGIKVLRRGAVNVRA</sequence>
<keyword evidence="10" id="KW-0496">Mitochondrion</keyword>
<feature type="compositionally biased region" description="Basic and acidic residues" evidence="11">
    <location>
        <begin position="189"/>
        <end position="205"/>
    </location>
</feature>
<evidence type="ECO:0000256" key="8">
    <source>
        <dbReference type="ARBA" id="ARBA00023065"/>
    </source>
</evidence>
<dbReference type="CDD" id="cd12823">
    <property type="entry name" value="Mrs2_Mfm1p-like"/>
    <property type="match status" value="1"/>
</dbReference>
<evidence type="ECO:0000256" key="1">
    <source>
        <dbReference type="ARBA" id="ARBA00004141"/>
    </source>
</evidence>
<evidence type="ECO:0000256" key="3">
    <source>
        <dbReference type="ARBA" id="ARBA00022448"/>
    </source>
</evidence>
<dbReference type="AlphaFoldDB" id="A0A8H3TPG4"/>
<evidence type="ECO:0000256" key="7">
    <source>
        <dbReference type="ARBA" id="ARBA00022989"/>
    </source>
</evidence>
<proteinExistence type="inferred from homology"/>
<keyword evidence="5 10" id="KW-0460">Magnesium</keyword>
<dbReference type="OrthoDB" id="10251508at2759"/>
<evidence type="ECO:0000256" key="6">
    <source>
        <dbReference type="ARBA" id="ARBA00022946"/>
    </source>
</evidence>
<dbReference type="Gene3D" id="1.20.58.340">
    <property type="entry name" value="Magnesium transport protein CorA, transmembrane region"/>
    <property type="match status" value="1"/>
</dbReference>
<evidence type="ECO:0000256" key="10">
    <source>
        <dbReference type="RuleBase" id="RU366042"/>
    </source>
</evidence>
<keyword evidence="10" id="KW-0999">Mitochondrion inner membrane</keyword>
<organism evidence="12 13">
    <name type="scientific">Naganishia liquefaciens</name>
    <dbReference type="NCBI Taxonomy" id="104408"/>
    <lineage>
        <taxon>Eukaryota</taxon>
        <taxon>Fungi</taxon>
        <taxon>Dikarya</taxon>
        <taxon>Basidiomycota</taxon>
        <taxon>Agaricomycotina</taxon>
        <taxon>Tremellomycetes</taxon>
        <taxon>Filobasidiales</taxon>
        <taxon>Filobasidiaceae</taxon>
        <taxon>Naganishia</taxon>
    </lineage>
</organism>
<evidence type="ECO:0000256" key="2">
    <source>
        <dbReference type="ARBA" id="ARBA00009765"/>
    </source>
</evidence>
<keyword evidence="7 10" id="KW-1133">Transmembrane helix</keyword>
<dbReference type="Gene3D" id="2.40.128.330">
    <property type="match status" value="1"/>
</dbReference>
<evidence type="ECO:0000313" key="13">
    <source>
        <dbReference type="Proteomes" id="UP000620104"/>
    </source>
</evidence>
<dbReference type="PANTHER" id="PTHR13890:SF0">
    <property type="entry name" value="MAGNESIUM TRANSPORTER MRS2 HOMOLOG, MITOCHONDRIAL"/>
    <property type="match status" value="1"/>
</dbReference>
<keyword evidence="4 10" id="KW-0812">Transmembrane</keyword>
<keyword evidence="8 10" id="KW-0406">Ion transport</keyword>
<dbReference type="PANTHER" id="PTHR13890">
    <property type="entry name" value="RNA SPLICING PROTEIN MRS2, MITOCHONDRIAL"/>
    <property type="match status" value="1"/>
</dbReference>
<dbReference type="GO" id="GO:0045016">
    <property type="term" value="P:mitochondrial magnesium ion transmembrane transport"/>
    <property type="evidence" value="ECO:0007669"/>
    <property type="project" value="TreeGrafter"/>
</dbReference>
<evidence type="ECO:0000313" key="12">
    <source>
        <dbReference type="EMBL" id="GHJ84599.1"/>
    </source>
</evidence>
<evidence type="ECO:0000256" key="4">
    <source>
        <dbReference type="ARBA" id="ARBA00022692"/>
    </source>
</evidence>
<dbReference type="Pfam" id="PF22099">
    <property type="entry name" value="MRS2-like"/>
    <property type="match status" value="1"/>
</dbReference>
<protein>
    <recommendedName>
        <fullName evidence="10">Magnesium transporter</fullName>
    </recommendedName>
</protein>
<reference evidence="12" key="1">
    <citation type="submission" date="2020-07" db="EMBL/GenBank/DDBJ databases">
        <title>Draft Genome Sequence of a Deep-Sea Yeast, Naganishia (Cryptococcus) liquefaciens strain N6.</title>
        <authorList>
            <person name="Han Y.W."/>
            <person name="Kajitani R."/>
            <person name="Morimoto H."/>
            <person name="Parhat M."/>
            <person name="Tsubouchi H."/>
            <person name="Bakenova O."/>
            <person name="Ogata M."/>
            <person name="Argunhan B."/>
            <person name="Aoki R."/>
            <person name="Kajiwara S."/>
            <person name="Itoh T."/>
            <person name="Iwasaki H."/>
        </authorList>
    </citation>
    <scope>NUCLEOTIDE SEQUENCE</scope>
    <source>
        <strain evidence="12">N6</strain>
    </source>
</reference>
<evidence type="ECO:0000256" key="11">
    <source>
        <dbReference type="SAM" id="MobiDB-lite"/>
    </source>
</evidence>
<comment type="similarity">
    <text evidence="2 10">Belongs to the CorA metal ion transporter (MIT) (TC 1.A.35) family.</text>
</comment>
<accession>A0A8H3TPG4</accession>
<evidence type="ECO:0000256" key="5">
    <source>
        <dbReference type="ARBA" id="ARBA00022842"/>
    </source>
</evidence>
<keyword evidence="13" id="KW-1185">Reference proteome</keyword>
<dbReference type="EMBL" id="BLZA01000009">
    <property type="protein sequence ID" value="GHJ84599.1"/>
    <property type="molecule type" value="Genomic_DNA"/>
</dbReference>
<gene>
    <name evidence="12" type="ORF">NliqN6_1001</name>
</gene>
<feature type="transmembrane region" description="Helical" evidence="10">
    <location>
        <begin position="398"/>
        <end position="419"/>
    </location>
</feature>
<dbReference type="InterPro" id="IPR039204">
    <property type="entry name" value="MRS2-like"/>
</dbReference>
<comment type="caution">
    <text evidence="12">The sequence shown here is derived from an EMBL/GenBank/DDBJ whole genome shotgun (WGS) entry which is preliminary data.</text>
</comment>